<protein>
    <submittedName>
        <fullName evidence="3">Isocitrate dehydrogenase (IDH1, IDH2, icd)</fullName>
        <ecNumber evidence="3">1.1.1.42</ecNumber>
    </submittedName>
</protein>
<evidence type="ECO:0000256" key="1">
    <source>
        <dbReference type="ARBA" id="ARBA00007769"/>
    </source>
</evidence>
<dbReference type="GO" id="GO:0004450">
    <property type="term" value="F:isocitrate dehydrogenase (NADP+) activity"/>
    <property type="evidence" value="ECO:0007669"/>
    <property type="project" value="UniProtKB-EC"/>
</dbReference>
<dbReference type="EC" id="1.1.1.42" evidence="3"/>
<evidence type="ECO:0000313" key="3">
    <source>
        <dbReference type="EMBL" id="AIE97921.1"/>
    </source>
</evidence>
<dbReference type="PANTHER" id="PTHR11835">
    <property type="entry name" value="DECARBOXYLATING DEHYDROGENASES-ISOCITRATE, ISOPROPYLMALATE, TARTRATE"/>
    <property type="match status" value="1"/>
</dbReference>
<dbReference type="AlphaFoldDB" id="A0A075G7K9"/>
<dbReference type="PANTHER" id="PTHR11835:SF77">
    <property type="entry name" value="ISOCITRATE_ISOPROPYLMALATE DEHYDROGENASE FAMILY PROTEIN"/>
    <property type="match status" value="1"/>
</dbReference>
<name>A0A075G7K9_9ARCH</name>
<organism evidence="3">
    <name type="scientific">uncultured marine thaumarchaeote KM3_03_D08</name>
    <dbReference type="NCBI Taxonomy" id="1455960"/>
    <lineage>
        <taxon>Archaea</taxon>
        <taxon>Nitrososphaerota</taxon>
        <taxon>environmental samples</taxon>
    </lineage>
</organism>
<reference evidence="3" key="1">
    <citation type="journal article" date="2014" name="Genome Biol. Evol.">
        <title>Pangenome evidence for extensive interdomain horizontal transfer affecting lineage core and shell genes in uncultured planktonic thaumarchaeota and euryarchaeota.</title>
        <authorList>
            <person name="Deschamps P."/>
            <person name="Zivanovic Y."/>
            <person name="Moreira D."/>
            <person name="Rodriguez-Valera F."/>
            <person name="Lopez-Garcia P."/>
        </authorList>
    </citation>
    <scope>NUCLEOTIDE SEQUENCE</scope>
</reference>
<dbReference type="GO" id="GO:0006102">
    <property type="term" value="P:isocitrate metabolic process"/>
    <property type="evidence" value="ECO:0007669"/>
    <property type="project" value="TreeGrafter"/>
</dbReference>
<sequence>MQLEEIYIDNMAQQMVVNPQQFNNSVLVSTNLFMDIISELASGIVGSIGLVYSSNMGESYAMFEAAHGSAPSFKGQNKVNPTATVLAGAWMAEYLGETDVKNAIFSATHQVINDGKYATFDIGGDASTTQMSEQIAVIAKNSLRK</sequence>
<accession>A0A075G7K9</accession>
<dbReference type="EMBL" id="KF900519">
    <property type="protein sequence ID" value="AIE97921.1"/>
    <property type="molecule type" value="Genomic_DNA"/>
</dbReference>
<dbReference type="GO" id="GO:0004449">
    <property type="term" value="F:isocitrate dehydrogenase (NAD+) activity"/>
    <property type="evidence" value="ECO:0007669"/>
    <property type="project" value="TreeGrafter"/>
</dbReference>
<dbReference type="Pfam" id="PF00180">
    <property type="entry name" value="Iso_dh"/>
    <property type="match status" value="1"/>
</dbReference>
<gene>
    <name evidence="3" type="primary">IDH1</name>
    <name evidence="3" type="synonym">icd</name>
    <name evidence="3" type="synonym">IDH2</name>
</gene>
<dbReference type="GO" id="GO:0006099">
    <property type="term" value="P:tricarboxylic acid cycle"/>
    <property type="evidence" value="ECO:0007669"/>
    <property type="project" value="TreeGrafter"/>
</dbReference>
<feature type="domain" description="Isopropylmalate dehydrogenase-like" evidence="2">
    <location>
        <begin position="1"/>
        <end position="135"/>
    </location>
</feature>
<comment type="similarity">
    <text evidence="1">Belongs to the isocitrate and isopropylmalate dehydrogenases family.</text>
</comment>
<dbReference type="InterPro" id="IPR024084">
    <property type="entry name" value="IsoPropMal-DH-like_dom"/>
</dbReference>
<dbReference type="SUPFAM" id="SSF53659">
    <property type="entry name" value="Isocitrate/Isopropylmalate dehydrogenase-like"/>
    <property type="match status" value="1"/>
</dbReference>
<evidence type="ECO:0000259" key="2">
    <source>
        <dbReference type="SMART" id="SM01329"/>
    </source>
</evidence>
<dbReference type="Gene3D" id="3.40.718.10">
    <property type="entry name" value="Isopropylmalate Dehydrogenase"/>
    <property type="match status" value="1"/>
</dbReference>
<dbReference type="SMART" id="SM01329">
    <property type="entry name" value="Iso_dh"/>
    <property type="match status" value="1"/>
</dbReference>
<keyword evidence="3" id="KW-0560">Oxidoreductase</keyword>
<proteinExistence type="inferred from homology"/>